<reference evidence="4" key="2">
    <citation type="submission" date="2023-01" db="EMBL/GenBank/DDBJ databases">
        <authorList>
            <person name="Petersen C."/>
        </authorList>
    </citation>
    <scope>NUCLEOTIDE SEQUENCE</scope>
    <source>
        <strain evidence="4">IBT 15450</strain>
    </source>
</reference>
<dbReference type="AlphaFoldDB" id="A0AAD6N6N8"/>
<dbReference type="PROSITE" id="PS50297">
    <property type="entry name" value="ANK_REP_REGION"/>
    <property type="match status" value="2"/>
</dbReference>
<dbReference type="PROSITE" id="PS50088">
    <property type="entry name" value="ANK_REPEAT"/>
    <property type="match status" value="2"/>
</dbReference>
<accession>A0AAD6N6N8</accession>
<proteinExistence type="predicted"/>
<reference evidence="4" key="1">
    <citation type="journal article" date="2023" name="IMA Fungus">
        <title>Comparative genomic study of the Penicillium genus elucidates a diverse pangenome and 15 lateral gene transfer events.</title>
        <authorList>
            <person name="Petersen C."/>
            <person name="Sorensen T."/>
            <person name="Nielsen M.R."/>
            <person name="Sondergaard T.E."/>
            <person name="Sorensen J.L."/>
            <person name="Fitzpatrick D.A."/>
            <person name="Frisvad J.C."/>
            <person name="Nielsen K.L."/>
        </authorList>
    </citation>
    <scope>NUCLEOTIDE SEQUENCE</scope>
    <source>
        <strain evidence="4">IBT 15450</strain>
    </source>
</reference>
<evidence type="ECO:0000256" key="2">
    <source>
        <dbReference type="ARBA" id="ARBA00023043"/>
    </source>
</evidence>
<evidence type="ECO:0000313" key="4">
    <source>
        <dbReference type="EMBL" id="KAJ6035273.1"/>
    </source>
</evidence>
<dbReference type="SMART" id="SM00248">
    <property type="entry name" value="ANK"/>
    <property type="match status" value="5"/>
</dbReference>
<dbReference type="InterPro" id="IPR036770">
    <property type="entry name" value="Ankyrin_rpt-contain_sf"/>
</dbReference>
<dbReference type="SUPFAM" id="SSF48403">
    <property type="entry name" value="Ankyrin repeat"/>
    <property type="match status" value="1"/>
</dbReference>
<keyword evidence="2 3" id="KW-0040">ANK repeat</keyword>
<keyword evidence="1" id="KW-0677">Repeat</keyword>
<dbReference type="Pfam" id="PF12796">
    <property type="entry name" value="Ank_2"/>
    <property type="match status" value="1"/>
</dbReference>
<protein>
    <submittedName>
        <fullName evidence="4">Fibronectin type 3 and ankyrin repeat domains 1 protein</fullName>
    </submittedName>
</protein>
<keyword evidence="5" id="KW-1185">Reference proteome</keyword>
<name>A0AAD6N6N8_PENCN</name>
<evidence type="ECO:0000256" key="1">
    <source>
        <dbReference type="ARBA" id="ARBA00022737"/>
    </source>
</evidence>
<comment type="caution">
    <text evidence="4">The sequence shown here is derived from an EMBL/GenBank/DDBJ whole genome shotgun (WGS) entry which is preliminary data.</text>
</comment>
<dbReference type="InterPro" id="IPR002110">
    <property type="entry name" value="Ankyrin_rpt"/>
</dbReference>
<evidence type="ECO:0000313" key="5">
    <source>
        <dbReference type="Proteomes" id="UP001219568"/>
    </source>
</evidence>
<dbReference type="PANTHER" id="PTHR24126:SF14">
    <property type="entry name" value="ANK_REP_REGION DOMAIN-CONTAINING PROTEIN"/>
    <property type="match status" value="1"/>
</dbReference>
<dbReference type="Gene3D" id="1.25.40.20">
    <property type="entry name" value="Ankyrin repeat-containing domain"/>
    <property type="match status" value="2"/>
</dbReference>
<gene>
    <name evidence="4" type="ORF">N7460_009448</name>
</gene>
<organism evidence="4 5">
    <name type="scientific">Penicillium canescens</name>
    <dbReference type="NCBI Taxonomy" id="5083"/>
    <lineage>
        <taxon>Eukaryota</taxon>
        <taxon>Fungi</taxon>
        <taxon>Dikarya</taxon>
        <taxon>Ascomycota</taxon>
        <taxon>Pezizomycotina</taxon>
        <taxon>Eurotiomycetes</taxon>
        <taxon>Eurotiomycetidae</taxon>
        <taxon>Eurotiales</taxon>
        <taxon>Aspergillaceae</taxon>
        <taxon>Penicillium</taxon>
    </lineage>
</organism>
<sequence length="444" mass="48734">MHPLRSTIMVAREMISLPSGVSSASELEPLLIIASLSPDGPRTPFSPVHQAIKSGSSISSLLSSSPPFDLNQRDFLGRTPLIHASRINNFPAVQLLLRAGAGAGAKLIDARDSLGQTALLAALVGGHIRIALALLNAGCAVRVANDVGRTPLHAIFRTWDSWNPHPDSAEVLARLVQGGDVCARSSYGYTPLHYLVWRARTPVPLVTSVLRMVLDAGADVDTKDKALGAPAVLYAVRARSSAVLRILLERGARLTFVDQSGANILGELATSADLEGLKIIEDARMSGVNVFLADAKQHTPLGKWRKRVRLRKLEDTTISIREETAAFELLVRDIRDRQLQEDIDHLGEILRGIETTNLSQAHKSLSQLIQKKTEITLIQDIETLRALRIQLKEGMWEAARETVHEIVEICRDRSKRSPWAEDQYHWRELQVSEWVDTAGTGGTT</sequence>
<dbReference type="PANTHER" id="PTHR24126">
    <property type="entry name" value="ANKYRIN REPEAT, PH AND SEC7 DOMAIN CONTAINING PROTEIN SECG-RELATED"/>
    <property type="match status" value="1"/>
</dbReference>
<dbReference type="EMBL" id="JAQJZL010000010">
    <property type="protein sequence ID" value="KAJ6035273.1"/>
    <property type="molecule type" value="Genomic_DNA"/>
</dbReference>
<evidence type="ECO:0000256" key="3">
    <source>
        <dbReference type="PROSITE-ProRule" id="PRU00023"/>
    </source>
</evidence>
<feature type="repeat" description="ANK" evidence="3">
    <location>
        <begin position="76"/>
        <end position="101"/>
    </location>
</feature>
<feature type="repeat" description="ANK" evidence="3">
    <location>
        <begin position="187"/>
        <end position="225"/>
    </location>
</feature>
<dbReference type="Proteomes" id="UP001219568">
    <property type="component" value="Unassembled WGS sequence"/>
</dbReference>